<name>X1FMT5_9ZZZZ</name>
<gene>
    <name evidence="1" type="ORF">S03H2_07171</name>
</gene>
<proteinExistence type="predicted"/>
<sequence length="110" mass="12630">MTPEIPKLPLRAVSEALPNKVSLENTRLLNRSDALLDFDTNNPVVISDYEPFQNVFGAVRLKPVRNHFGLLPMSSDIPMIEDLYVKWSTFNEIMPIRLTYLNLITKKIET</sequence>
<feature type="non-terminal residue" evidence="1">
    <location>
        <position position="110"/>
    </location>
</feature>
<protein>
    <submittedName>
        <fullName evidence="1">Uncharacterized protein</fullName>
    </submittedName>
</protein>
<organism evidence="1">
    <name type="scientific">marine sediment metagenome</name>
    <dbReference type="NCBI Taxonomy" id="412755"/>
    <lineage>
        <taxon>unclassified sequences</taxon>
        <taxon>metagenomes</taxon>
        <taxon>ecological metagenomes</taxon>
    </lineage>
</organism>
<comment type="caution">
    <text evidence="1">The sequence shown here is derived from an EMBL/GenBank/DDBJ whole genome shotgun (WGS) entry which is preliminary data.</text>
</comment>
<evidence type="ECO:0000313" key="1">
    <source>
        <dbReference type="EMBL" id="GAH22073.1"/>
    </source>
</evidence>
<reference evidence="1" key="1">
    <citation type="journal article" date="2014" name="Front. Microbiol.">
        <title>High frequency of phylogenetically diverse reductive dehalogenase-homologous genes in deep subseafloor sedimentary metagenomes.</title>
        <authorList>
            <person name="Kawai M."/>
            <person name="Futagami T."/>
            <person name="Toyoda A."/>
            <person name="Takaki Y."/>
            <person name="Nishi S."/>
            <person name="Hori S."/>
            <person name="Arai W."/>
            <person name="Tsubouchi T."/>
            <person name="Morono Y."/>
            <person name="Uchiyama I."/>
            <person name="Ito T."/>
            <person name="Fujiyama A."/>
            <person name="Inagaki F."/>
            <person name="Takami H."/>
        </authorList>
    </citation>
    <scope>NUCLEOTIDE SEQUENCE</scope>
    <source>
        <strain evidence="1">Expedition CK06-06</strain>
    </source>
</reference>
<dbReference type="AlphaFoldDB" id="X1FMT5"/>
<accession>X1FMT5</accession>
<dbReference type="EMBL" id="BARU01003262">
    <property type="protein sequence ID" value="GAH22073.1"/>
    <property type="molecule type" value="Genomic_DNA"/>
</dbReference>